<protein>
    <submittedName>
        <fullName evidence="1">Phenylalanyl-tRNA synthetase subunit alpha</fullName>
    </submittedName>
</protein>
<evidence type="ECO:0000313" key="1">
    <source>
        <dbReference type="EMBL" id="AMC11282.1"/>
    </source>
</evidence>
<dbReference type="AlphaFoldDB" id="A0A0X8G731"/>
<dbReference type="KEGG" id="lut:Lupro_08455"/>
<proteinExistence type="predicted"/>
<reference evidence="1 2" key="2">
    <citation type="journal article" date="2016" name="Int. J. Syst. Evol. Microbiol.">
        <title>Lutibacter profundi sp. nov., isolated from a deep-sea hydrothermal system on the Arctic Mid-Ocean Ridge and emended description of the genus Lutibacter.</title>
        <authorList>
            <person name="Le Moine Bauer S."/>
            <person name="Roalkvam I."/>
            <person name="Steen I.H."/>
            <person name="Dahle H."/>
        </authorList>
    </citation>
    <scope>NUCLEOTIDE SEQUENCE [LARGE SCALE GENOMIC DNA]</scope>
    <source>
        <strain evidence="1 2">LP1</strain>
    </source>
</reference>
<dbReference type="GO" id="GO:0004812">
    <property type="term" value="F:aminoacyl-tRNA ligase activity"/>
    <property type="evidence" value="ECO:0007669"/>
    <property type="project" value="UniProtKB-KW"/>
</dbReference>
<sequence>MKKDIQIPKVTGVSMAIVKEYNNEFQCDDWNAYIINNKNVDIEMILIVSKGYNENKQIETAILRHKIEKLPAKSYAKVELLLNDVIKLSNVFNVTFFEENVMYDKKFLFKKGMINDGALRVISLLNKRGILIK</sequence>
<keyword evidence="2" id="KW-1185">Reference proteome</keyword>
<dbReference type="EMBL" id="CP013355">
    <property type="protein sequence ID" value="AMC11282.1"/>
    <property type="molecule type" value="Genomic_DNA"/>
</dbReference>
<dbReference type="PATRIC" id="fig|1622118.3.peg.1749"/>
<name>A0A0X8G731_9FLAO</name>
<gene>
    <name evidence="1" type="ORF">Lupro_08455</name>
</gene>
<dbReference type="RefSeq" id="WP_068208686.1">
    <property type="nucleotide sequence ID" value="NZ_CP013355.1"/>
</dbReference>
<keyword evidence="1" id="KW-0030">Aminoacyl-tRNA synthetase</keyword>
<dbReference type="STRING" id="1622118.Lupro_08455"/>
<evidence type="ECO:0000313" key="2">
    <source>
        <dbReference type="Proteomes" id="UP000059672"/>
    </source>
</evidence>
<organism evidence="1 2">
    <name type="scientific">Lutibacter profundi</name>
    <dbReference type="NCBI Taxonomy" id="1622118"/>
    <lineage>
        <taxon>Bacteria</taxon>
        <taxon>Pseudomonadati</taxon>
        <taxon>Bacteroidota</taxon>
        <taxon>Flavobacteriia</taxon>
        <taxon>Flavobacteriales</taxon>
        <taxon>Flavobacteriaceae</taxon>
        <taxon>Lutibacter</taxon>
    </lineage>
</organism>
<reference evidence="2" key="1">
    <citation type="submission" date="2015-12" db="EMBL/GenBank/DDBJ databases">
        <title>Complete genome sequence of Lutibacter profundus strain LP1.</title>
        <authorList>
            <person name="Wissuwa J."/>
            <person name="Le Moine Bauer S."/>
            <person name="Stokke R."/>
            <person name="Dahle H."/>
            <person name="Steen I.H."/>
        </authorList>
    </citation>
    <scope>NUCLEOTIDE SEQUENCE [LARGE SCALE GENOMIC DNA]</scope>
    <source>
        <strain evidence="2">LP1</strain>
    </source>
</reference>
<accession>A0A0X8G731</accession>
<keyword evidence="1" id="KW-0436">Ligase</keyword>
<dbReference type="OrthoDB" id="953239at2"/>
<dbReference type="Proteomes" id="UP000059672">
    <property type="component" value="Chromosome"/>
</dbReference>